<evidence type="ECO:0000256" key="5">
    <source>
        <dbReference type="ARBA" id="ARBA00023136"/>
    </source>
</evidence>
<evidence type="ECO:0000256" key="2">
    <source>
        <dbReference type="ARBA" id="ARBA00022475"/>
    </source>
</evidence>
<feature type="transmembrane region" description="Helical" evidence="6">
    <location>
        <begin position="429"/>
        <end position="451"/>
    </location>
</feature>
<feature type="transmembrane region" description="Helical" evidence="6">
    <location>
        <begin position="389"/>
        <end position="408"/>
    </location>
</feature>
<keyword evidence="5 6" id="KW-0472">Membrane</keyword>
<keyword evidence="8" id="KW-1185">Reference proteome</keyword>
<evidence type="ECO:0000256" key="3">
    <source>
        <dbReference type="ARBA" id="ARBA00022692"/>
    </source>
</evidence>
<dbReference type="PANTHER" id="PTHR30250">
    <property type="entry name" value="PST FAMILY PREDICTED COLANIC ACID TRANSPORTER"/>
    <property type="match status" value="1"/>
</dbReference>
<feature type="transmembrane region" description="Helical" evidence="6">
    <location>
        <begin position="160"/>
        <end position="179"/>
    </location>
</feature>
<comment type="caution">
    <text evidence="7">The sequence shown here is derived from an EMBL/GenBank/DDBJ whole genome shotgun (WGS) entry which is preliminary data.</text>
</comment>
<feature type="transmembrane region" description="Helical" evidence="6">
    <location>
        <begin position="331"/>
        <end position="352"/>
    </location>
</feature>
<feature type="transmembrane region" description="Helical" evidence="6">
    <location>
        <begin position="457"/>
        <end position="477"/>
    </location>
</feature>
<dbReference type="GO" id="GO:0005886">
    <property type="term" value="C:plasma membrane"/>
    <property type="evidence" value="ECO:0007669"/>
    <property type="project" value="UniProtKB-SubCell"/>
</dbReference>
<evidence type="ECO:0000256" key="1">
    <source>
        <dbReference type="ARBA" id="ARBA00004651"/>
    </source>
</evidence>
<dbReference type="PANTHER" id="PTHR30250:SF21">
    <property type="entry name" value="LIPID II FLIPPASE MURJ"/>
    <property type="match status" value="1"/>
</dbReference>
<feature type="transmembrane region" description="Helical" evidence="6">
    <location>
        <begin position="96"/>
        <end position="113"/>
    </location>
</feature>
<dbReference type="Proteomes" id="UP000051931">
    <property type="component" value="Unassembled WGS sequence"/>
</dbReference>
<evidence type="ECO:0000313" key="8">
    <source>
        <dbReference type="Proteomes" id="UP000051931"/>
    </source>
</evidence>
<feature type="transmembrane region" description="Helical" evidence="6">
    <location>
        <begin position="16"/>
        <end position="36"/>
    </location>
</feature>
<protein>
    <submittedName>
        <fullName evidence="7">Polysaccharide transporter</fullName>
    </submittedName>
</protein>
<accession>A0A0R1SBQ5</accession>
<evidence type="ECO:0000256" key="4">
    <source>
        <dbReference type="ARBA" id="ARBA00022989"/>
    </source>
</evidence>
<dbReference type="AlphaFoldDB" id="A0A0R1SBQ5"/>
<dbReference type="EMBL" id="AZFB01000001">
    <property type="protein sequence ID" value="KRL63765.1"/>
    <property type="molecule type" value="Genomic_DNA"/>
</dbReference>
<organism evidence="7 8">
    <name type="scientific">Lactobacillus psittaci DSM 15354</name>
    <dbReference type="NCBI Taxonomy" id="1122152"/>
    <lineage>
        <taxon>Bacteria</taxon>
        <taxon>Bacillati</taxon>
        <taxon>Bacillota</taxon>
        <taxon>Bacilli</taxon>
        <taxon>Lactobacillales</taxon>
        <taxon>Lactobacillaceae</taxon>
        <taxon>Lactobacillus</taxon>
    </lineage>
</organism>
<dbReference type="CDD" id="cd13124">
    <property type="entry name" value="MATE_SpoVB_like"/>
    <property type="match status" value="1"/>
</dbReference>
<keyword evidence="4 6" id="KW-1133">Transmembrane helix</keyword>
<proteinExistence type="predicted"/>
<feature type="transmembrane region" description="Helical" evidence="6">
    <location>
        <begin position="261"/>
        <end position="281"/>
    </location>
</feature>
<dbReference type="InterPro" id="IPR002797">
    <property type="entry name" value="Polysacc_synth"/>
</dbReference>
<dbReference type="InterPro" id="IPR024923">
    <property type="entry name" value="PG_synth_SpoVB"/>
</dbReference>
<feature type="transmembrane region" description="Helical" evidence="6">
    <location>
        <begin position="57"/>
        <end position="76"/>
    </location>
</feature>
<keyword evidence="2" id="KW-1003">Cell membrane</keyword>
<comment type="subcellular location">
    <subcellularLocation>
        <location evidence="1">Cell membrane</location>
        <topology evidence="1">Multi-pass membrane protein</topology>
    </subcellularLocation>
</comment>
<keyword evidence="3 6" id="KW-0812">Transmembrane</keyword>
<reference evidence="7 8" key="1">
    <citation type="journal article" date="2015" name="Genome Announc.">
        <title>Expanding the biotechnology potential of lactobacilli through comparative genomics of 213 strains and associated genera.</title>
        <authorList>
            <person name="Sun Z."/>
            <person name="Harris H.M."/>
            <person name="McCann A."/>
            <person name="Guo C."/>
            <person name="Argimon S."/>
            <person name="Zhang W."/>
            <person name="Yang X."/>
            <person name="Jeffery I.B."/>
            <person name="Cooney J.C."/>
            <person name="Kagawa T.F."/>
            <person name="Liu W."/>
            <person name="Song Y."/>
            <person name="Salvetti E."/>
            <person name="Wrobel A."/>
            <person name="Rasinkangas P."/>
            <person name="Parkhill J."/>
            <person name="Rea M.C."/>
            <person name="O'Sullivan O."/>
            <person name="Ritari J."/>
            <person name="Douillard F.P."/>
            <person name="Paul Ross R."/>
            <person name="Yang R."/>
            <person name="Briner A.E."/>
            <person name="Felis G.E."/>
            <person name="de Vos W.M."/>
            <person name="Barrangou R."/>
            <person name="Klaenhammer T.R."/>
            <person name="Caufield P.W."/>
            <person name="Cui Y."/>
            <person name="Zhang H."/>
            <person name="O'Toole P.W."/>
        </authorList>
    </citation>
    <scope>NUCLEOTIDE SEQUENCE [LARGE SCALE GENOMIC DNA]</scope>
    <source>
        <strain evidence="7 8">DSM 15354</strain>
    </source>
</reference>
<dbReference type="eggNOG" id="COG2244">
    <property type="taxonomic scope" value="Bacteria"/>
</dbReference>
<dbReference type="PATRIC" id="fig|1122152.4.peg.12"/>
<dbReference type="Pfam" id="PF01943">
    <property type="entry name" value="Polysacc_synt"/>
    <property type="match status" value="1"/>
</dbReference>
<dbReference type="InterPro" id="IPR050833">
    <property type="entry name" value="Poly_Biosynth_Transport"/>
</dbReference>
<gene>
    <name evidence="7" type="ORF">FC23_GL000012</name>
</gene>
<name>A0A0R1SBQ5_9LACO</name>
<dbReference type="STRING" id="1122152.GCA_000425905_00675"/>
<evidence type="ECO:0000313" key="7">
    <source>
        <dbReference type="EMBL" id="KRL63765.1"/>
    </source>
</evidence>
<feature type="transmembrane region" description="Helical" evidence="6">
    <location>
        <begin position="302"/>
        <end position="325"/>
    </location>
</feature>
<evidence type="ECO:0000256" key="6">
    <source>
        <dbReference type="SAM" id="Phobius"/>
    </source>
</evidence>
<sequence length="504" mass="56193">MGHYGNLANAITAQSYNIYSLFIIVSTAGIPGAVAKQIAKYNALNEYGVSKRLFHKGLGLMAIFGIISAAAMFFFAPQLAFWGGGDPRQIPVLRSLSYAILILPTLSIMRGYFQGFNDMKPSAISQFIEQLARVVWMLLTAYIIMKLQDRNYLRAVTQSNLAAAVGAVFAIALLGFYYYRQKAEMDELVRDSNNAVEVSTNDLLFEIIQQSIPFIIIDCGINFFQLVDQFTFHRFMASFTHLQFDQIENLYALFGLNANKLIMIIVSLSTAMAVTAIPLLSGAKARRDRRDIQKQIENTLELFLFVMIPASFGMAAISTPIYTVFYSYDPLGSNVLFVSSFTAITLGLFTVLMAIQQGLSENILAIKYLIVGLIVKLLVQYPMIRTFTVNGPLLATNIGFILTIILSLQHLKVKYHFNLKRTLHRFLGILTFSIVMFAVTFVMVFVLGRFLPLDRRVPAMIVVGISVFVGASLYALASLYTGLARSILGQKIASIERKLHIIND</sequence>
<dbReference type="PIRSF" id="PIRSF038958">
    <property type="entry name" value="PG_synth_SpoVB"/>
    <property type="match status" value="1"/>
</dbReference>
<feature type="transmembrane region" description="Helical" evidence="6">
    <location>
        <begin position="364"/>
        <end position="383"/>
    </location>
</feature>